<dbReference type="STRING" id="1423715.FD25_GL002511"/>
<feature type="DNA-binding region" description="H-T-H motif" evidence="2">
    <location>
        <begin position="35"/>
        <end position="54"/>
    </location>
</feature>
<dbReference type="Proteomes" id="UP000051955">
    <property type="component" value="Unassembled WGS sequence"/>
</dbReference>
<protein>
    <submittedName>
        <fullName evidence="4">Transcription regulator</fullName>
    </submittedName>
</protein>
<name>A0A0R1LUV3_9LACO</name>
<dbReference type="GO" id="GO:0003677">
    <property type="term" value="F:DNA binding"/>
    <property type="evidence" value="ECO:0007669"/>
    <property type="project" value="UniProtKB-UniRule"/>
</dbReference>
<keyword evidence="1 2" id="KW-0238">DNA-binding</keyword>
<dbReference type="EMBL" id="AZDV01000005">
    <property type="protein sequence ID" value="KRK96050.1"/>
    <property type="molecule type" value="Genomic_DNA"/>
</dbReference>
<dbReference type="PATRIC" id="fig|1423715.3.peg.2592"/>
<keyword evidence="5" id="KW-1185">Reference proteome</keyword>
<evidence type="ECO:0000313" key="5">
    <source>
        <dbReference type="Proteomes" id="UP000051955"/>
    </source>
</evidence>
<dbReference type="OrthoDB" id="9810250at2"/>
<sequence length="185" mass="21116">MAATQHAQQIKQDSQTYLTTALLQLLETHDLNTLSVTQVVKRAGVSRMAFYRNFDTLADLLTAYFQPKLTARFNDIVTGVPQAEKLTAIGQFFQELAPTLKLAERRGFEGIIQQIFNQNMEDFYQTILAETPLTSVQQRYWTKFMSAGVYAIWREWLLTGQRESLSTIHDLIAGFQRQTMASLQG</sequence>
<organism evidence="4 5">
    <name type="scientific">Levilactobacillus acidifarinae DSM 19394 = JCM 15949</name>
    <dbReference type="NCBI Taxonomy" id="1423715"/>
    <lineage>
        <taxon>Bacteria</taxon>
        <taxon>Bacillati</taxon>
        <taxon>Bacillota</taxon>
        <taxon>Bacilli</taxon>
        <taxon>Lactobacillales</taxon>
        <taxon>Lactobacillaceae</taxon>
        <taxon>Levilactobacillus</taxon>
    </lineage>
</organism>
<reference evidence="4 5" key="1">
    <citation type="journal article" date="2015" name="Genome Announc.">
        <title>Expanding the biotechnology potential of lactobacilli through comparative genomics of 213 strains and associated genera.</title>
        <authorList>
            <person name="Sun Z."/>
            <person name="Harris H.M."/>
            <person name="McCann A."/>
            <person name="Guo C."/>
            <person name="Argimon S."/>
            <person name="Zhang W."/>
            <person name="Yang X."/>
            <person name="Jeffery I.B."/>
            <person name="Cooney J.C."/>
            <person name="Kagawa T.F."/>
            <person name="Liu W."/>
            <person name="Song Y."/>
            <person name="Salvetti E."/>
            <person name="Wrobel A."/>
            <person name="Rasinkangas P."/>
            <person name="Parkhill J."/>
            <person name="Rea M.C."/>
            <person name="O'Sullivan O."/>
            <person name="Ritari J."/>
            <person name="Douillard F.P."/>
            <person name="Paul Ross R."/>
            <person name="Yang R."/>
            <person name="Briner A.E."/>
            <person name="Felis G.E."/>
            <person name="de Vos W.M."/>
            <person name="Barrangou R."/>
            <person name="Klaenhammer T.R."/>
            <person name="Caufield P.W."/>
            <person name="Cui Y."/>
            <person name="Zhang H."/>
            <person name="O'Toole P.W."/>
        </authorList>
    </citation>
    <scope>NUCLEOTIDE SEQUENCE [LARGE SCALE GENOMIC DNA]</scope>
    <source>
        <strain evidence="4 5">DSM 19394</strain>
    </source>
</reference>
<dbReference type="Pfam" id="PF00440">
    <property type="entry name" value="TetR_N"/>
    <property type="match status" value="1"/>
</dbReference>
<comment type="caution">
    <text evidence="4">The sequence shown here is derived from an EMBL/GenBank/DDBJ whole genome shotgun (WGS) entry which is preliminary data.</text>
</comment>
<dbReference type="InterPro" id="IPR001647">
    <property type="entry name" value="HTH_TetR"/>
</dbReference>
<dbReference type="AlphaFoldDB" id="A0A0R1LUV3"/>
<dbReference type="SUPFAM" id="SSF46689">
    <property type="entry name" value="Homeodomain-like"/>
    <property type="match status" value="1"/>
</dbReference>
<dbReference type="Gene3D" id="1.10.357.10">
    <property type="entry name" value="Tetracycline Repressor, domain 2"/>
    <property type="match status" value="1"/>
</dbReference>
<evidence type="ECO:0000259" key="3">
    <source>
        <dbReference type="PROSITE" id="PS50977"/>
    </source>
</evidence>
<dbReference type="PROSITE" id="PS50977">
    <property type="entry name" value="HTH_TETR_2"/>
    <property type="match status" value="1"/>
</dbReference>
<gene>
    <name evidence="4" type="ORF">FD25_GL002511</name>
</gene>
<evidence type="ECO:0000313" key="4">
    <source>
        <dbReference type="EMBL" id="KRK96050.1"/>
    </source>
</evidence>
<feature type="domain" description="HTH tetR-type" evidence="3">
    <location>
        <begin position="12"/>
        <end position="72"/>
    </location>
</feature>
<evidence type="ECO:0000256" key="1">
    <source>
        <dbReference type="ARBA" id="ARBA00023125"/>
    </source>
</evidence>
<accession>A0A0R1LUV3</accession>
<evidence type="ECO:0000256" key="2">
    <source>
        <dbReference type="PROSITE-ProRule" id="PRU00335"/>
    </source>
</evidence>
<dbReference type="InterPro" id="IPR009057">
    <property type="entry name" value="Homeodomain-like_sf"/>
</dbReference>
<dbReference type="RefSeq" id="WP_057801417.1">
    <property type="nucleotide sequence ID" value="NZ_AZDV01000005.1"/>
</dbReference>
<proteinExistence type="predicted"/>